<dbReference type="Gene3D" id="3.40.470.10">
    <property type="entry name" value="Uracil-DNA glycosylase-like domain"/>
    <property type="match status" value="1"/>
</dbReference>
<dbReference type="AlphaFoldDB" id="A0A7G9SEI9"/>
<dbReference type="GO" id="GO:0006281">
    <property type="term" value="P:DNA repair"/>
    <property type="evidence" value="ECO:0007669"/>
    <property type="project" value="UniProtKB-KW"/>
</dbReference>
<protein>
    <recommendedName>
        <fullName evidence="2">Type-4 uracil-DNA glycosylase</fullName>
    </recommendedName>
</protein>
<keyword evidence="9" id="KW-0234">DNA repair</keyword>
<dbReference type="InterPro" id="IPR005122">
    <property type="entry name" value="Uracil-DNA_glycosylase-like"/>
</dbReference>
<evidence type="ECO:0000313" key="11">
    <source>
        <dbReference type="EMBL" id="QNN66264.1"/>
    </source>
</evidence>
<dbReference type="NCBIfam" id="TIGR03914">
    <property type="entry name" value="UDG_fam_dom"/>
    <property type="match status" value="1"/>
</dbReference>
<evidence type="ECO:0000313" key="12">
    <source>
        <dbReference type="Proteomes" id="UP000515955"/>
    </source>
</evidence>
<comment type="similarity">
    <text evidence="1">Belongs to the uracil-DNA glycosylase (UDG) superfamily. Type 4 (UDGa) family.</text>
</comment>
<dbReference type="GO" id="GO:0097506">
    <property type="term" value="F:deaminated base DNA N-glycosylase activity"/>
    <property type="evidence" value="ECO:0007669"/>
    <property type="project" value="UniProtKB-ARBA"/>
</dbReference>
<keyword evidence="5" id="KW-0227">DNA damage</keyword>
<dbReference type="KEGG" id="srhi:H9L12_09620"/>
<keyword evidence="12" id="KW-1185">Reference proteome</keyword>
<keyword evidence="6" id="KW-0378">Hydrolase</keyword>
<evidence type="ECO:0000256" key="6">
    <source>
        <dbReference type="ARBA" id="ARBA00022801"/>
    </source>
</evidence>
<evidence type="ECO:0000256" key="3">
    <source>
        <dbReference type="ARBA" id="ARBA00022485"/>
    </source>
</evidence>
<dbReference type="PANTHER" id="PTHR33693:SF9">
    <property type="entry name" value="TYPE-4 URACIL-DNA GLYCOSYLASE"/>
    <property type="match status" value="1"/>
</dbReference>
<feature type="domain" description="Uracil-DNA glycosylase-like" evidence="10">
    <location>
        <begin position="302"/>
        <end position="462"/>
    </location>
</feature>
<dbReference type="GO" id="GO:0051539">
    <property type="term" value="F:4 iron, 4 sulfur cluster binding"/>
    <property type="evidence" value="ECO:0007669"/>
    <property type="project" value="UniProtKB-KW"/>
</dbReference>
<dbReference type="EMBL" id="CP060717">
    <property type="protein sequence ID" value="QNN66264.1"/>
    <property type="molecule type" value="Genomic_DNA"/>
</dbReference>
<evidence type="ECO:0000256" key="1">
    <source>
        <dbReference type="ARBA" id="ARBA00006521"/>
    </source>
</evidence>
<keyword evidence="4" id="KW-0479">Metal-binding</keyword>
<proteinExistence type="inferred from homology"/>
<evidence type="ECO:0000256" key="2">
    <source>
        <dbReference type="ARBA" id="ARBA00019403"/>
    </source>
</evidence>
<dbReference type="CDD" id="cd10030">
    <property type="entry name" value="UDG-F4_TTUDGA_SPO1dp_like"/>
    <property type="match status" value="1"/>
</dbReference>
<dbReference type="InterPro" id="IPR025404">
    <property type="entry name" value="DUF4130"/>
</dbReference>
<dbReference type="InterPro" id="IPR023875">
    <property type="entry name" value="DNA_repair_put"/>
</dbReference>
<dbReference type="Pfam" id="PF13566">
    <property type="entry name" value="DUF4130"/>
    <property type="match status" value="1"/>
</dbReference>
<evidence type="ECO:0000259" key="10">
    <source>
        <dbReference type="SMART" id="SM00986"/>
    </source>
</evidence>
<evidence type="ECO:0000256" key="9">
    <source>
        <dbReference type="ARBA" id="ARBA00023204"/>
    </source>
</evidence>
<keyword evidence="8" id="KW-0411">Iron-sulfur</keyword>
<dbReference type="InterPro" id="IPR036895">
    <property type="entry name" value="Uracil-DNA_glycosylase-like_sf"/>
</dbReference>
<evidence type="ECO:0000256" key="5">
    <source>
        <dbReference type="ARBA" id="ARBA00022763"/>
    </source>
</evidence>
<dbReference type="SMART" id="SM00986">
    <property type="entry name" value="UDG"/>
    <property type="match status" value="1"/>
</dbReference>
<dbReference type="InterPro" id="IPR005273">
    <property type="entry name" value="Ura-DNA_glyco_family4"/>
</dbReference>
<accession>A0A7G9SEI9</accession>
<gene>
    <name evidence="11" type="ORF">H9L12_09620</name>
</gene>
<reference evidence="11 12" key="1">
    <citation type="submission" date="2020-08" db="EMBL/GenBank/DDBJ databases">
        <title>Genome sequence of Sphingomonas rhizophila KACC 19189T.</title>
        <authorList>
            <person name="Hyun D.-W."/>
            <person name="Bae J.-W."/>
        </authorList>
    </citation>
    <scope>NUCLEOTIDE SEQUENCE [LARGE SCALE GENOMIC DNA]</scope>
    <source>
        <strain evidence="11 12">KACC 19189</strain>
    </source>
</reference>
<name>A0A7G9SEI9_9SPHN</name>
<dbReference type="Proteomes" id="UP000515955">
    <property type="component" value="Chromosome"/>
</dbReference>
<dbReference type="PANTHER" id="PTHR33693">
    <property type="entry name" value="TYPE-5 URACIL-DNA GLYCOSYLASE"/>
    <property type="match status" value="1"/>
</dbReference>
<sequence>MIGAHHVTLASEDDFDGWRDAARGLAEAGVPPSAIAWQVDGGERDLFGGPETEPPPPGPSFAVPRAFVDLARTVICHRDPERFALLYAMLLKLRSNKQALEDRADPLVDRLEGMAKEVRRDAHKMHAFVRFREVEDDEGPRFVAWFEPDNHIVRREAGFFQRRFANMRWSILTPELTIHWDGQNLTEGPGATRAEAPDGDPVEETWKTYYASIFNPARVKVKAMTKEMPKKYWRNMPETALIGDLLAGAQAREAEMIKRSTTVTATTPRPTGNLDASWAALKAEAARCTRCELHQCATQIVFGEGPLDAAIVFVGEQPGDQEDLAGRPFVGPAGQLFNAALEEAGIDRTQAYVTNAVKHFKFVQRGKKRIHSKPDTSEIEACRWWVDRERELIRPPLTVALGATAARSLTGKTVTISKSRDAPLTLADGGECWITVHPSFLLRLPDEQVRREERAKFVADLQRIRKRAEALAA</sequence>
<organism evidence="11 12">
    <name type="scientific">Sphingomonas rhizophila</name>
    <dbReference type="NCBI Taxonomy" id="2071607"/>
    <lineage>
        <taxon>Bacteria</taxon>
        <taxon>Pseudomonadati</taxon>
        <taxon>Pseudomonadota</taxon>
        <taxon>Alphaproteobacteria</taxon>
        <taxon>Sphingomonadales</taxon>
        <taxon>Sphingomonadaceae</taxon>
        <taxon>Sphingomonas</taxon>
    </lineage>
</organism>
<dbReference type="NCBIfam" id="TIGR00758">
    <property type="entry name" value="UDG_fam4"/>
    <property type="match status" value="1"/>
</dbReference>
<evidence type="ECO:0000256" key="4">
    <source>
        <dbReference type="ARBA" id="ARBA00022723"/>
    </source>
</evidence>
<dbReference type="NCBIfam" id="TIGR03915">
    <property type="entry name" value="SAM_7_link_chp"/>
    <property type="match status" value="1"/>
</dbReference>
<keyword evidence="7" id="KW-0408">Iron</keyword>
<dbReference type="SUPFAM" id="SSF52141">
    <property type="entry name" value="Uracil-DNA glycosylase-like"/>
    <property type="match status" value="1"/>
</dbReference>
<dbReference type="Pfam" id="PF03167">
    <property type="entry name" value="UDG"/>
    <property type="match status" value="1"/>
</dbReference>
<dbReference type="GO" id="GO:0046872">
    <property type="term" value="F:metal ion binding"/>
    <property type="evidence" value="ECO:0007669"/>
    <property type="project" value="UniProtKB-KW"/>
</dbReference>
<dbReference type="SMART" id="SM00987">
    <property type="entry name" value="UreE_C"/>
    <property type="match status" value="1"/>
</dbReference>
<dbReference type="InterPro" id="IPR051536">
    <property type="entry name" value="UDG_Type-4/5"/>
</dbReference>
<evidence type="ECO:0000256" key="7">
    <source>
        <dbReference type="ARBA" id="ARBA00023004"/>
    </source>
</evidence>
<evidence type="ECO:0000256" key="8">
    <source>
        <dbReference type="ARBA" id="ARBA00023014"/>
    </source>
</evidence>
<keyword evidence="3" id="KW-0004">4Fe-4S</keyword>